<organism evidence="1 2">
    <name type="scientific">Aquibacillus halophilus</name>
    <dbReference type="NCBI Taxonomy" id="930132"/>
    <lineage>
        <taxon>Bacteria</taxon>
        <taxon>Bacillati</taxon>
        <taxon>Bacillota</taxon>
        <taxon>Bacilli</taxon>
        <taxon>Bacillales</taxon>
        <taxon>Bacillaceae</taxon>
        <taxon>Aquibacillus</taxon>
    </lineage>
</organism>
<evidence type="ECO:0000313" key="2">
    <source>
        <dbReference type="Proteomes" id="UP000799092"/>
    </source>
</evidence>
<dbReference type="Proteomes" id="UP000799092">
    <property type="component" value="Unassembled WGS sequence"/>
</dbReference>
<name>A0A6A8DTT5_9BACI</name>
<gene>
    <name evidence="1" type="ORF">GH741_18455</name>
</gene>
<dbReference type="EMBL" id="WJNG01000017">
    <property type="protein sequence ID" value="MRH44632.1"/>
    <property type="molecule type" value="Genomic_DNA"/>
</dbReference>
<proteinExistence type="predicted"/>
<comment type="caution">
    <text evidence="1">The sequence shown here is derived from an EMBL/GenBank/DDBJ whole genome shotgun (WGS) entry which is preliminary data.</text>
</comment>
<protein>
    <submittedName>
        <fullName evidence="1">Uncharacterized protein</fullName>
    </submittedName>
</protein>
<keyword evidence="2" id="KW-1185">Reference proteome</keyword>
<dbReference type="AlphaFoldDB" id="A0A6A8DTT5"/>
<sequence>MKRCPRKATARSENQHSRLIQKRVEEINSSYAAVYGLSVNNNNLLENSLGKKTRIADYRYPCLYFMS</sequence>
<accession>A0A6A8DTT5</accession>
<reference evidence="1" key="1">
    <citation type="submission" date="2019-11" db="EMBL/GenBank/DDBJ databases">
        <authorList>
            <person name="Li J."/>
        </authorList>
    </citation>
    <scope>NUCLEOTIDE SEQUENCE</scope>
    <source>
        <strain evidence="1">B6B</strain>
    </source>
</reference>
<evidence type="ECO:0000313" key="1">
    <source>
        <dbReference type="EMBL" id="MRH44632.1"/>
    </source>
</evidence>